<accession>A0AA86TZC2</accession>
<keyword evidence="1" id="KW-0472">Membrane</keyword>
<feature type="transmembrane region" description="Helical" evidence="1">
    <location>
        <begin position="428"/>
        <end position="452"/>
    </location>
</feature>
<dbReference type="EMBL" id="CAXDID020000525">
    <property type="protein sequence ID" value="CAL6099960.1"/>
    <property type="molecule type" value="Genomic_DNA"/>
</dbReference>
<sequence>MIVISSLQQAFMQQYTFPYGAQLTQISNASNITDILVCSKVVYQTLQNGTLQAKGRKPTLLGDNFDDFLEIDITAPRQLYCYKDQLWYVSANGEVYQETLDANGRTAFEPNTASGMPASGVRQIVGDEALQFVLTNDKVLVRGTAPVKSIYCGTPVNVATTFNAVPLVLNASEIRKLEISRNRDYLFVHMNSGDLFALGDNKNGILAPFDAVCERKVGANISKADVGWNHTREQMCAYYLLNSSLFMYDSALEQPFVQLIDNVTDFIMFDFFMSGNYSRFNILSVQKNTFKTLSTQGLQKSGLDYYCRKNMSDPRCVLFLKGKTTKCYDDRFNLVKNEPFCNIYDCSQDGYSYGFCSIDECTEGNLTCKAVSCINSAEKGIIVPYCSQNLNSYVYEQEFQNVSDYEFINGILTQVRFTPPEMKANNNLWIYVGAGCGGAVVLILVVVGVCICMKKKRGKNRNIKSGQPLKKITTTKTKRVMGEKQVLLLQ</sequence>
<dbReference type="AlphaFoldDB" id="A0AA86TZC2"/>
<evidence type="ECO:0000313" key="3">
    <source>
        <dbReference type="EMBL" id="CAL6099960.1"/>
    </source>
</evidence>
<protein>
    <submittedName>
        <fullName evidence="2">Regulator of chromosome condensation 1/beta-lactamase-inhibitor protein II</fullName>
    </submittedName>
    <submittedName>
        <fullName evidence="3">Regulator_of chromosome condensation 1/beta-lactamase-inhibitor protein II</fullName>
    </submittedName>
</protein>
<evidence type="ECO:0000313" key="4">
    <source>
        <dbReference type="Proteomes" id="UP001642409"/>
    </source>
</evidence>
<keyword evidence="1" id="KW-0812">Transmembrane</keyword>
<organism evidence="2">
    <name type="scientific">Hexamita inflata</name>
    <dbReference type="NCBI Taxonomy" id="28002"/>
    <lineage>
        <taxon>Eukaryota</taxon>
        <taxon>Metamonada</taxon>
        <taxon>Diplomonadida</taxon>
        <taxon>Hexamitidae</taxon>
        <taxon>Hexamitinae</taxon>
        <taxon>Hexamita</taxon>
    </lineage>
</organism>
<dbReference type="EMBL" id="CATOUU010000523">
    <property type="protein sequence ID" value="CAI9932742.1"/>
    <property type="molecule type" value="Genomic_DNA"/>
</dbReference>
<dbReference type="Proteomes" id="UP001642409">
    <property type="component" value="Unassembled WGS sequence"/>
</dbReference>
<reference evidence="3 4" key="2">
    <citation type="submission" date="2024-07" db="EMBL/GenBank/DDBJ databases">
        <authorList>
            <person name="Akdeniz Z."/>
        </authorList>
    </citation>
    <scope>NUCLEOTIDE SEQUENCE [LARGE SCALE GENOMIC DNA]</scope>
</reference>
<reference evidence="2" key="1">
    <citation type="submission" date="2023-06" db="EMBL/GenBank/DDBJ databases">
        <authorList>
            <person name="Kurt Z."/>
        </authorList>
    </citation>
    <scope>NUCLEOTIDE SEQUENCE</scope>
</reference>
<evidence type="ECO:0000256" key="1">
    <source>
        <dbReference type="SAM" id="Phobius"/>
    </source>
</evidence>
<keyword evidence="4" id="KW-1185">Reference proteome</keyword>
<dbReference type="SUPFAM" id="SSF50985">
    <property type="entry name" value="RCC1/BLIP-II"/>
    <property type="match status" value="1"/>
</dbReference>
<comment type="caution">
    <text evidence="2">The sequence shown here is derived from an EMBL/GenBank/DDBJ whole genome shotgun (WGS) entry which is preliminary data.</text>
</comment>
<evidence type="ECO:0000313" key="2">
    <source>
        <dbReference type="EMBL" id="CAI9932742.1"/>
    </source>
</evidence>
<keyword evidence="1" id="KW-1133">Transmembrane helix</keyword>
<proteinExistence type="predicted"/>
<gene>
    <name evidence="2" type="ORF">HINF_LOCUS20387</name>
    <name evidence="3" type="ORF">HINF_LOCUS70330</name>
</gene>
<name>A0AA86TZC2_9EUKA</name>
<dbReference type="InterPro" id="IPR009091">
    <property type="entry name" value="RCC1/BLIP-II"/>
</dbReference>